<dbReference type="EMBL" id="CP146016">
    <property type="protein sequence ID" value="WWQ60769.1"/>
    <property type="molecule type" value="Genomic_DNA"/>
</dbReference>
<evidence type="ECO:0000256" key="2">
    <source>
        <dbReference type="ARBA" id="ARBA00022670"/>
    </source>
</evidence>
<dbReference type="InterPro" id="IPR036852">
    <property type="entry name" value="Peptidase_S8/S53_dom_sf"/>
</dbReference>
<evidence type="ECO:0000256" key="6">
    <source>
        <dbReference type="ARBA" id="ARBA00022837"/>
    </source>
</evidence>
<dbReference type="InterPro" id="IPR015366">
    <property type="entry name" value="S53_propep"/>
</dbReference>
<keyword evidence="11" id="KW-1185">Reference proteome</keyword>
<dbReference type="Gene3D" id="2.60.40.10">
    <property type="entry name" value="Immunoglobulins"/>
    <property type="match status" value="1"/>
</dbReference>
<keyword evidence="5" id="KW-0720">Serine protease</keyword>
<dbReference type="InterPro" id="IPR030400">
    <property type="entry name" value="Sedolisin_dom"/>
</dbReference>
<dbReference type="GO" id="GO:0046872">
    <property type="term" value="F:metal ion binding"/>
    <property type="evidence" value="ECO:0007669"/>
    <property type="project" value="UniProtKB-KW"/>
</dbReference>
<dbReference type="PANTHER" id="PTHR14218">
    <property type="entry name" value="PROTEASE S8 TRIPEPTIDYL PEPTIDASE I CLN2"/>
    <property type="match status" value="1"/>
</dbReference>
<dbReference type="GO" id="GO:0004252">
    <property type="term" value="F:serine-type endopeptidase activity"/>
    <property type="evidence" value="ECO:0007669"/>
    <property type="project" value="InterPro"/>
</dbReference>
<evidence type="ECO:0000256" key="4">
    <source>
        <dbReference type="ARBA" id="ARBA00022801"/>
    </source>
</evidence>
<evidence type="ECO:0000256" key="1">
    <source>
        <dbReference type="ARBA" id="ARBA00001913"/>
    </source>
</evidence>
<dbReference type="FunFam" id="3.40.50.200:FF:000027">
    <property type="entry name" value="Peptidase S53 propeptide"/>
    <property type="match status" value="1"/>
</dbReference>
<comment type="cofactor">
    <cofactor evidence="1">
        <name>Ca(2+)</name>
        <dbReference type="ChEBI" id="CHEBI:29108"/>
    </cofactor>
</comment>
<keyword evidence="6" id="KW-0106">Calcium</keyword>
<dbReference type="SMART" id="SM00944">
    <property type="entry name" value="Pro-kuma_activ"/>
    <property type="match status" value="1"/>
</dbReference>
<evidence type="ECO:0000256" key="3">
    <source>
        <dbReference type="ARBA" id="ARBA00022723"/>
    </source>
</evidence>
<dbReference type="CDD" id="cd11377">
    <property type="entry name" value="Pro-peptidase_S53"/>
    <property type="match status" value="1"/>
</dbReference>
<dbReference type="PANTHER" id="PTHR14218:SF15">
    <property type="entry name" value="TRIPEPTIDYL-PEPTIDASE 1"/>
    <property type="match status" value="1"/>
</dbReference>
<keyword evidence="8" id="KW-0472">Membrane</keyword>
<keyword evidence="7" id="KW-0865">Zymogen</keyword>
<keyword evidence="8" id="KW-0812">Transmembrane</keyword>
<organism evidence="10 11">
    <name type="scientific">Sulfolobus tengchongensis</name>
    <dbReference type="NCBI Taxonomy" id="207809"/>
    <lineage>
        <taxon>Archaea</taxon>
        <taxon>Thermoproteota</taxon>
        <taxon>Thermoprotei</taxon>
        <taxon>Sulfolobales</taxon>
        <taxon>Sulfolobaceae</taxon>
        <taxon>Sulfolobus</taxon>
    </lineage>
</organism>
<dbReference type="PROSITE" id="PS00138">
    <property type="entry name" value="SUBTILASE_SER"/>
    <property type="match status" value="1"/>
</dbReference>
<dbReference type="InterPro" id="IPR023828">
    <property type="entry name" value="Peptidase_S8_Ser-AS"/>
</dbReference>
<dbReference type="SUPFAM" id="SSF52743">
    <property type="entry name" value="Subtilisin-like"/>
    <property type="match status" value="1"/>
</dbReference>
<dbReference type="InterPro" id="IPR013783">
    <property type="entry name" value="Ig-like_fold"/>
</dbReference>
<feature type="domain" description="Peptidase S53" evidence="9">
    <location>
        <begin position="196"/>
        <end position="558"/>
    </location>
</feature>
<dbReference type="PROSITE" id="PS51695">
    <property type="entry name" value="SEDOLISIN"/>
    <property type="match status" value="1"/>
</dbReference>
<name>A0AAX4L1B4_9CREN</name>
<evidence type="ECO:0000313" key="10">
    <source>
        <dbReference type="EMBL" id="WWQ60769.1"/>
    </source>
</evidence>
<dbReference type="Pfam" id="PF00082">
    <property type="entry name" value="Peptidase_S8"/>
    <property type="match status" value="1"/>
</dbReference>
<evidence type="ECO:0000259" key="9">
    <source>
        <dbReference type="PROSITE" id="PS51695"/>
    </source>
</evidence>
<dbReference type="InterPro" id="IPR050819">
    <property type="entry name" value="Tripeptidyl-peptidase_I"/>
</dbReference>
<dbReference type="CDD" id="cd04056">
    <property type="entry name" value="Peptidases_S53"/>
    <property type="match status" value="1"/>
</dbReference>
<evidence type="ECO:0000256" key="5">
    <source>
        <dbReference type="ARBA" id="ARBA00022825"/>
    </source>
</evidence>
<dbReference type="PIRSF" id="PIRSF032623">
    <property type="entry name" value="Peptidase_SSO2181_prd"/>
    <property type="match status" value="1"/>
</dbReference>
<dbReference type="SUPFAM" id="SSF54897">
    <property type="entry name" value="Protease propeptides/inhibitors"/>
    <property type="match status" value="1"/>
</dbReference>
<gene>
    <name evidence="10" type="ORF">V6M85_01440</name>
</gene>
<dbReference type="GO" id="GO:0008240">
    <property type="term" value="F:tripeptidyl-peptidase activity"/>
    <property type="evidence" value="ECO:0007669"/>
    <property type="project" value="TreeGrafter"/>
</dbReference>
<dbReference type="RefSeq" id="WP_338602069.1">
    <property type="nucleotide sequence ID" value="NZ_CP146016.1"/>
</dbReference>
<protein>
    <submittedName>
        <fullName evidence="10">Protease pro-enzyme activation domain-containing protein</fullName>
    </submittedName>
</protein>
<dbReference type="InterPro" id="IPR000209">
    <property type="entry name" value="Peptidase_S8/S53_dom"/>
</dbReference>
<dbReference type="Gene3D" id="3.40.50.200">
    <property type="entry name" value="Peptidase S8/S53 domain"/>
    <property type="match status" value="1"/>
</dbReference>
<evidence type="ECO:0000256" key="7">
    <source>
        <dbReference type="ARBA" id="ARBA00023145"/>
    </source>
</evidence>
<dbReference type="AlphaFoldDB" id="A0AAX4L1B4"/>
<evidence type="ECO:0000256" key="8">
    <source>
        <dbReference type="SAM" id="Phobius"/>
    </source>
</evidence>
<keyword evidence="2 10" id="KW-0645">Protease</keyword>
<dbReference type="GeneID" id="89335391"/>
<reference evidence="10 11" key="1">
    <citation type="submission" date="2024-02" db="EMBL/GenBank/DDBJ databases">
        <title>STSV induces naive adaptation in Sulfolobus.</title>
        <authorList>
            <person name="Xiang X."/>
            <person name="Song M."/>
        </authorList>
    </citation>
    <scope>NUCLEOTIDE SEQUENCE [LARGE SCALE GENOMIC DNA]</scope>
    <source>
        <strain evidence="10 11">RT2</strain>
    </source>
</reference>
<dbReference type="Proteomes" id="UP001432202">
    <property type="component" value="Chromosome"/>
</dbReference>
<dbReference type="Pfam" id="PF09286">
    <property type="entry name" value="Pro-kuma_activ"/>
    <property type="match status" value="1"/>
</dbReference>
<keyword evidence="3" id="KW-0479">Metal-binding</keyword>
<feature type="transmembrane region" description="Helical" evidence="8">
    <location>
        <begin position="1249"/>
        <end position="1270"/>
    </location>
</feature>
<keyword evidence="4" id="KW-0378">Hydrolase</keyword>
<accession>A0AAX4L1B4</accession>
<dbReference type="GO" id="GO:0006508">
    <property type="term" value="P:proteolysis"/>
    <property type="evidence" value="ECO:0007669"/>
    <property type="project" value="UniProtKB-KW"/>
</dbReference>
<sequence length="1273" mass="138904">MIKYLFLLSILLLSIIPLFSISMTNIYEQPLVIKGFSKIGTLNTNQEVIVTIFIPLKNLGLLYYYANAVSNPNSPLYHKFLSEDQVRELFLPIAQYNEILDYVKNNGFQILFTALDSVIVVKGTVEQVETYFGTNFAVYSNGTVTYYTNYGYPKINAYVYSSNISALFLAHPSTLITENTIRNLEQEVNMTSPIEAYWPTALRNVYNVTAIPTQGENTTIGILDFYGDPYIIQQLAYFDKITGLPNPPNFTIIPIGPYNPNLGILTGWAGEISLDVEVAHAMAPKANMILYIANPDIPLSAVIAYIVNQDNVNVLSQSFSIPESLFSSIFNGASFYSCIVLSDEYYALGSAEGITFLASSGDTGGSGYSNGPLGTVGYPSSSPFVTAVGGTTTYIQFPNGSYYQTAWSNYGFVPNNVNYGGSTGGVSIVEPKPWYQWGLKTPSTYPNGKLIPEISANANVYPGIYVIFPNNQTGITGGTSEASPLIAGLLATIESYTHERIGLLNPVLSYMAENYYGKAIQPITFGYNIPWTASYGYNLVTGYGTINVGYFAKLLPTNLTSKELSVVVSVYNTSIPSVPPQQLYPGQRILVTANITYPNGTTVQYGSFKGVVENYLGNITTFNMTYNPLSKLWVGYTILPKDASGILFIYVMGNTTKGIEGIGYYEIFSGYYITFSYTMPFTPVYTKLGNAELGISLSNSFFQAPVGITNITLDIFSYNITNNEYTLIDVLNLSIKNGVGIIDLPSNLSAGDLLIEATNAYGFDAFTNGIYMQSLFILPQVLAEPGSVAPGQYIIITGNIIPPVNLPVSTFQNVLYGSNITAELVSESGMIVSKTNIPLNESGVYYGYLYVPKNVTSGLYDVLLFANYYSNSLNTTIQGFYYGQIYVSNQLNVIIKSIKYAFEGQNVIVYANITNGSKEITFGMFSATVYPESLSFEYTSPQIQSVQIPLWYNPVIGLWEGNFTLPSVLSVGNLTYLAGNGYYGTPFKVLITGISAFGSPTSTSNSGAYSINVLPYTLIEDQTLSESLPYYANLVNVRIINSNGNLLDDIFNNVTVINSNVKIIDGNVSGVTIYNSTVFLIQSSAENITLYNSTLYTIGGSINGIKVINSKLIPTNTPIKNIYPMPPTIFISSPSRNLTGTVNITVNVIGEDIAEVNAYLDGNLIATFANNGTHVITIDTSKYPDGGYNLTVSAIQNDGLSASNSTYLYFENNLVNLNTNVNSKITTISNQLSNVSTSLTSLKTSLFDYQIISLSIGIIAIILAIMALVMRRR</sequence>
<dbReference type="InterPro" id="IPR017001">
    <property type="entry name" value="Pept_S53_physarolisin-II_arc"/>
</dbReference>
<proteinExistence type="predicted"/>
<dbReference type="Pfam" id="PF17957">
    <property type="entry name" value="Big_7"/>
    <property type="match status" value="1"/>
</dbReference>
<keyword evidence="8" id="KW-1133">Transmembrane helix</keyword>
<evidence type="ECO:0000313" key="11">
    <source>
        <dbReference type="Proteomes" id="UP001432202"/>
    </source>
</evidence>